<dbReference type="Gene3D" id="1.10.287.70">
    <property type="match status" value="1"/>
</dbReference>
<dbReference type="AlphaFoldDB" id="A0A069PTP4"/>
<keyword evidence="4" id="KW-1185">Reference proteome</keyword>
<gene>
    <name evidence="3" type="ORF">BG61_24850</name>
</gene>
<dbReference type="STRING" id="60547.GCA_000751215_01132"/>
<feature type="domain" description="Potassium channel" evidence="2">
    <location>
        <begin position="169"/>
        <end position="220"/>
    </location>
</feature>
<evidence type="ECO:0000259" key="2">
    <source>
        <dbReference type="Pfam" id="PF07885"/>
    </source>
</evidence>
<feature type="transmembrane region" description="Helical" evidence="1">
    <location>
        <begin position="47"/>
        <end position="63"/>
    </location>
</feature>
<keyword evidence="1" id="KW-0472">Membrane</keyword>
<feature type="transmembrane region" description="Helical" evidence="1">
    <location>
        <begin position="133"/>
        <end position="152"/>
    </location>
</feature>
<name>A0A069PTP4_9BURK</name>
<keyword evidence="1" id="KW-1133">Transmembrane helix</keyword>
<proteinExistence type="predicted"/>
<dbReference type="Pfam" id="PF07885">
    <property type="entry name" value="Ion_trans_2"/>
    <property type="match status" value="1"/>
</dbReference>
<dbReference type="SUPFAM" id="SSF81324">
    <property type="entry name" value="Voltage-gated potassium channels"/>
    <property type="match status" value="1"/>
</dbReference>
<feature type="transmembrane region" description="Helical" evidence="1">
    <location>
        <begin position="70"/>
        <end position="90"/>
    </location>
</feature>
<protein>
    <submittedName>
        <fullName evidence="3">Ion channel</fullName>
    </submittedName>
</protein>
<dbReference type="RefSeq" id="WP_051672279.1">
    <property type="nucleotide sequence ID" value="NZ_JFHC01000004.1"/>
</dbReference>
<organism evidence="3 4">
    <name type="scientific">Caballeronia glathei</name>
    <dbReference type="NCBI Taxonomy" id="60547"/>
    <lineage>
        <taxon>Bacteria</taxon>
        <taxon>Pseudomonadati</taxon>
        <taxon>Pseudomonadota</taxon>
        <taxon>Betaproteobacteria</taxon>
        <taxon>Burkholderiales</taxon>
        <taxon>Burkholderiaceae</taxon>
        <taxon>Caballeronia</taxon>
    </lineage>
</organism>
<accession>A0A069PTP4</accession>
<reference evidence="3 4" key="1">
    <citation type="submission" date="2014-03" db="EMBL/GenBank/DDBJ databases">
        <title>Draft Genome Sequences of Four Burkholderia Strains.</title>
        <authorList>
            <person name="Liu X.Y."/>
            <person name="Li C.X."/>
            <person name="Xu J.H."/>
        </authorList>
    </citation>
    <scope>NUCLEOTIDE SEQUENCE [LARGE SCALE GENOMIC DNA]</scope>
    <source>
        <strain evidence="3 4">DSM 50014</strain>
    </source>
</reference>
<feature type="transmembrane region" description="Helical" evidence="1">
    <location>
        <begin position="172"/>
        <end position="189"/>
    </location>
</feature>
<comment type="caution">
    <text evidence="3">The sequence shown here is derived from an EMBL/GenBank/DDBJ whole genome shotgun (WGS) entry which is preliminary data.</text>
</comment>
<dbReference type="EMBL" id="JFHC01000004">
    <property type="protein sequence ID" value="KDR43970.1"/>
    <property type="molecule type" value="Genomic_DNA"/>
</dbReference>
<feature type="transmembrane region" description="Helical" evidence="1">
    <location>
        <begin position="102"/>
        <end position="126"/>
    </location>
</feature>
<dbReference type="Proteomes" id="UP000027466">
    <property type="component" value="Unassembled WGS sequence"/>
</dbReference>
<evidence type="ECO:0000313" key="3">
    <source>
        <dbReference type="EMBL" id="KDR43970.1"/>
    </source>
</evidence>
<dbReference type="InterPro" id="IPR013099">
    <property type="entry name" value="K_chnl_dom"/>
</dbReference>
<sequence>MRRMRWWRDRTVRMRIGSMAALLILLVLNVFVVPFVAAPEGVFSRLARDVLLSLILLSGVAAVSEHRSQFVVILCVAAAAMLLRWSGWLFPTGGAPVLLDESVPFSLGILGAVIGINVFSGGVVTIDRILGAVALYVLIGIVWANAYQLVGVHVPDAYAGMRGAGDPADPTIWIYFSFVTLTTVGYGDLTPLAHAAKSLVIIEALIGQLYPAIVLARLVSLRAASEEHATQGPRSPR</sequence>
<evidence type="ECO:0000313" key="4">
    <source>
        <dbReference type="Proteomes" id="UP000027466"/>
    </source>
</evidence>
<evidence type="ECO:0000256" key="1">
    <source>
        <dbReference type="SAM" id="Phobius"/>
    </source>
</evidence>
<keyword evidence="1" id="KW-0812">Transmembrane</keyword>